<keyword evidence="3" id="KW-1185">Reference proteome</keyword>
<feature type="compositionally biased region" description="Polar residues" evidence="1">
    <location>
        <begin position="83"/>
        <end position="94"/>
    </location>
</feature>
<dbReference type="Proteomes" id="UP001178288">
    <property type="component" value="Chromosome"/>
</dbReference>
<sequence>MSSPILSPTFHIGTIKIGTIEEASCFSIGNNFIEDFKSKKKHNQGLGNIHGDRNSFDHATASLTNYERVPKKKKGIKQEQMEENAQQKKTTNPS</sequence>
<reference evidence="2" key="1">
    <citation type="submission" date="2023-05" db="EMBL/GenBank/DDBJ databases">
        <title>Comparative genomics of Bacillaceae isolates and their secondary metabolite potential.</title>
        <authorList>
            <person name="Song L."/>
            <person name="Nielsen L.J."/>
            <person name="Mohite O."/>
            <person name="Xu X."/>
            <person name="Weber T."/>
            <person name="Kovacs A.T."/>
        </authorList>
    </citation>
    <scope>NUCLEOTIDE SEQUENCE</scope>
    <source>
        <strain evidence="2">XLM17</strain>
    </source>
</reference>
<dbReference type="EMBL" id="CP126114">
    <property type="protein sequence ID" value="WHY87023.1"/>
    <property type="molecule type" value="Genomic_DNA"/>
</dbReference>
<evidence type="ECO:0000313" key="3">
    <source>
        <dbReference type="Proteomes" id="UP001178288"/>
    </source>
</evidence>
<evidence type="ECO:0000256" key="1">
    <source>
        <dbReference type="SAM" id="MobiDB-lite"/>
    </source>
</evidence>
<dbReference type="RefSeq" id="WP_066082836.1">
    <property type="nucleotide sequence ID" value="NZ_CP126114.1"/>
</dbReference>
<dbReference type="AlphaFoldDB" id="A0AA95MSH7"/>
<proteinExistence type="predicted"/>
<organism evidence="2 3">
    <name type="scientific">Neobacillus novalis</name>
    <dbReference type="NCBI Taxonomy" id="220687"/>
    <lineage>
        <taxon>Bacteria</taxon>
        <taxon>Bacillati</taxon>
        <taxon>Bacillota</taxon>
        <taxon>Bacilli</taxon>
        <taxon>Bacillales</taxon>
        <taxon>Bacillaceae</taxon>
        <taxon>Neobacillus</taxon>
    </lineage>
</organism>
<accession>A0AA95MSH7</accession>
<dbReference type="KEGG" id="nnv:QNH39_03930"/>
<protein>
    <submittedName>
        <fullName evidence="2">Uncharacterized protein</fullName>
    </submittedName>
</protein>
<gene>
    <name evidence="2" type="ORF">QNH39_03930</name>
</gene>
<feature type="region of interest" description="Disordered" evidence="1">
    <location>
        <begin position="41"/>
        <end position="94"/>
    </location>
</feature>
<name>A0AA95MSH7_9BACI</name>
<evidence type="ECO:0000313" key="2">
    <source>
        <dbReference type="EMBL" id="WHY87023.1"/>
    </source>
</evidence>